<dbReference type="EMBL" id="JAOTJD010000048">
    <property type="protein sequence ID" value="MFD3266171.1"/>
    <property type="molecule type" value="Genomic_DNA"/>
</dbReference>
<comment type="caution">
    <text evidence="3">The sequence shown here is derived from an EMBL/GenBank/DDBJ whole genome shotgun (WGS) entry which is preliminary data.</text>
</comment>
<reference evidence="3 4" key="1">
    <citation type="submission" date="2022-09" db="EMBL/GenBank/DDBJ databases">
        <title>New species of Phenylobacterium.</title>
        <authorList>
            <person name="Mieszkin S."/>
        </authorList>
    </citation>
    <scope>NUCLEOTIDE SEQUENCE [LARGE SCALE GENOMIC DNA]</scope>
    <source>
        <strain evidence="3 4">HK31-G</strain>
    </source>
</reference>
<gene>
    <name evidence="3" type="ORF">OCL97_19665</name>
</gene>
<keyword evidence="2" id="KW-0479">Metal-binding</keyword>
<comment type="similarity">
    <text evidence="1 2">Belongs to the cytochrome P450 family.</text>
</comment>
<evidence type="ECO:0000313" key="4">
    <source>
        <dbReference type="Proteomes" id="UP001598130"/>
    </source>
</evidence>
<keyword evidence="2" id="KW-0560">Oxidoreductase</keyword>
<dbReference type="InterPro" id="IPR036396">
    <property type="entry name" value="Cyt_P450_sf"/>
</dbReference>
<dbReference type="Gene3D" id="1.10.630.10">
    <property type="entry name" value="Cytochrome P450"/>
    <property type="match status" value="1"/>
</dbReference>
<dbReference type="SUPFAM" id="SSF48264">
    <property type="entry name" value="Cytochrome P450"/>
    <property type="match status" value="1"/>
</dbReference>
<keyword evidence="4" id="KW-1185">Reference proteome</keyword>
<dbReference type="PANTHER" id="PTHR46696">
    <property type="entry name" value="P450, PUTATIVE (EUROFUNG)-RELATED"/>
    <property type="match status" value="1"/>
</dbReference>
<dbReference type="Proteomes" id="UP001598130">
    <property type="component" value="Unassembled WGS sequence"/>
</dbReference>
<keyword evidence="2" id="KW-0349">Heme</keyword>
<accession>A0ABW6CVP7</accession>
<keyword evidence="2" id="KW-0408">Iron</keyword>
<dbReference type="RefSeq" id="WP_068875484.1">
    <property type="nucleotide sequence ID" value="NZ_JAOTJD010000048.1"/>
</dbReference>
<evidence type="ECO:0000256" key="1">
    <source>
        <dbReference type="ARBA" id="ARBA00010617"/>
    </source>
</evidence>
<organism evidence="3 4">
    <name type="scientific">Phenylobacterium ferrooxidans</name>
    <dbReference type="NCBI Taxonomy" id="2982689"/>
    <lineage>
        <taxon>Bacteria</taxon>
        <taxon>Pseudomonadati</taxon>
        <taxon>Pseudomonadota</taxon>
        <taxon>Alphaproteobacteria</taxon>
        <taxon>Caulobacterales</taxon>
        <taxon>Caulobacteraceae</taxon>
        <taxon>Phenylobacterium</taxon>
    </lineage>
</organism>
<proteinExistence type="inferred from homology"/>
<dbReference type="PRINTS" id="PR00359">
    <property type="entry name" value="BP450"/>
</dbReference>
<dbReference type="Pfam" id="PF00067">
    <property type="entry name" value="p450"/>
    <property type="match status" value="1"/>
</dbReference>
<dbReference type="InterPro" id="IPR017972">
    <property type="entry name" value="Cyt_P450_CS"/>
</dbReference>
<keyword evidence="2" id="KW-0503">Monooxygenase</keyword>
<dbReference type="CDD" id="cd11033">
    <property type="entry name" value="CYP142-like"/>
    <property type="match status" value="1"/>
</dbReference>
<evidence type="ECO:0000313" key="3">
    <source>
        <dbReference type="EMBL" id="MFD3266171.1"/>
    </source>
</evidence>
<dbReference type="InterPro" id="IPR001128">
    <property type="entry name" value="Cyt_P450"/>
</dbReference>
<evidence type="ECO:0000256" key="2">
    <source>
        <dbReference type="RuleBase" id="RU000461"/>
    </source>
</evidence>
<dbReference type="PROSITE" id="PS00086">
    <property type="entry name" value="CYTOCHROME_P450"/>
    <property type="match status" value="1"/>
</dbReference>
<dbReference type="InterPro" id="IPR002397">
    <property type="entry name" value="Cyt_P450_B"/>
</dbReference>
<name>A0ABW6CVP7_9CAUL</name>
<sequence>MDDGSIDLKAEARAKAYAMPLGDINVTDIELWRTDTIWPYFERLRTEDPVHLHPAEHHEDGAFWSVTKYNDIMAVDTDHEAFSSEPSITIVDPKEDFTLPMFIAMDPPKHDVQRKTVSPIVSPANLHVLEPLIRERIGKTLDALPIGEPFDWVDRVSIELTTQMLATLFDFPWEDRRKLTRWSDVATADNDSPLFEAGRGEEQRKEELFGCVDYFTRLWNERVNAPPKGDLISMLAHGEATRNMDRMEYLGNLILLIVGGNDTTRNSMTGSVLAMNQNPDQHRKLRDNPALIPSMVSETIRWQTPLSHMRRTATRDIELGGKTIRKGDKVVMWYASGNRDDEVIENPNAYIIDRERPRQHLSFGFGIHRCVGNRLAELQLRILWEELLPRFPEIKVMEEPRRVPSAFIKGYEAMQVVIPHRD</sequence>
<dbReference type="PANTHER" id="PTHR46696:SF1">
    <property type="entry name" value="CYTOCHROME P450 YJIB-RELATED"/>
    <property type="match status" value="1"/>
</dbReference>
<protein>
    <submittedName>
        <fullName evidence="3">Cytochrome P450</fullName>
    </submittedName>
</protein>